<dbReference type="Proteomes" id="UP000016743">
    <property type="component" value="Chromosome"/>
</dbReference>
<dbReference type="InterPro" id="IPR000092">
    <property type="entry name" value="Polyprenyl_synt"/>
</dbReference>
<dbReference type="PROSITE" id="PS00723">
    <property type="entry name" value="POLYPRENYL_SYNTHASE_1"/>
    <property type="match status" value="1"/>
</dbReference>
<proteinExistence type="inferred from homology"/>
<dbReference type="GO" id="GO:0004659">
    <property type="term" value="F:prenyltransferase activity"/>
    <property type="evidence" value="ECO:0007669"/>
    <property type="project" value="InterPro"/>
</dbReference>
<dbReference type="STRING" id="1389489.O159_17360"/>
<dbReference type="PANTHER" id="PTHR12001:SF85">
    <property type="entry name" value="SHORT CHAIN ISOPRENYL DIPHOSPHATE SYNTHASE"/>
    <property type="match status" value="1"/>
</dbReference>
<dbReference type="InterPro" id="IPR008949">
    <property type="entry name" value="Isoprenoid_synthase_dom_sf"/>
</dbReference>
<dbReference type="OrthoDB" id="4497239at2"/>
<dbReference type="Gene3D" id="1.10.600.10">
    <property type="entry name" value="Farnesyl Diphosphate Synthase"/>
    <property type="match status" value="1"/>
</dbReference>
<evidence type="ECO:0000313" key="9">
    <source>
        <dbReference type="Proteomes" id="UP000016743"/>
    </source>
</evidence>
<organism evidence="8 9">
    <name type="scientific">Leifsonia xyli subsp. cynodontis DSM 46306</name>
    <dbReference type="NCBI Taxonomy" id="1389489"/>
    <lineage>
        <taxon>Bacteria</taxon>
        <taxon>Bacillati</taxon>
        <taxon>Actinomycetota</taxon>
        <taxon>Actinomycetes</taxon>
        <taxon>Micrococcales</taxon>
        <taxon>Microbacteriaceae</taxon>
        <taxon>Leifsonia</taxon>
    </lineage>
</organism>
<dbReference type="RefSeq" id="WP_021755262.1">
    <property type="nucleotide sequence ID" value="NC_022438.1"/>
</dbReference>
<evidence type="ECO:0000256" key="7">
    <source>
        <dbReference type="SAM" id="MobiDB-lite"/>
    </source>
</evidence>
<evidence type="ECO:0000256" key="4">
    <source>
        <dbReference type="ARBA" id="ARBA00022723"/>
    </source>
</evidence>
<keyword evidence="3 6" id="KW-0808">Transferase</keyword>
<keyword evidence="9" id="KW-1185">Reference proteome</keyword>
<dbReference type="GO" id="GO:0008299">
    <property type="term" value="P:isoprenoid biosynthetic process"/>
    <property type="evidence" value="ECO:0007669"/>
    <property type="project" value="InterPro"/>
</dbReference>
<evidence type="ECO:0000256" key="6">
    <source>
        <dbReference type="RuleBase" id="RU004466"/>
    </source>
</evidence>
<name>U3PDY5_LEIXC</name>
<dbReference type="HOGENOM" id="CLU_014015_2_1_11"/>
<feature type="region of interest" description="Disordered" evidence="7">
    <location>
        <begin position="1"/>
        <end position="22"/>
    </location>
</feature>
<reference evidence="8 9" key="1">
    <citation type="journal article" date="2013" name="Genome Announc.">
        <title>Complete Genome Sequence of Leifsonia xyli subsp. cynodontis Strain DSM46306, a Gram-Positive Bacterial Pathogen of Grasses.</title>
        <authorList>
            <person name="Monteiro-Vitorello C.B."/>
            <person name="Zerillo M.M."/>
            <person name="Van Sluys M.A."/>
            <person name="Camargo L.E."/>
            <person name="Kitajima J.P."/>
        </authorList>
    </citation>
    <scope>NUCLEOTIDE SEQUENCE [LARGE SCALE GENOMIC DNA]</scope>
    <source>
        <strain evidence="8 9">DSM 46306</strain>
    </source>
</reference>
<keyword evidence="5" id="KW-0460">Magnesium</keyword>
<accession>U3PDY5</accession>
<dbReference type="EMBL" id="CP006734">
    <property type="protein sequence ID" value="AGW41778.1"/>
    <property type="molecule type" value="Genomic_DNA"/>
</dbReference>
<dbReference type="PANTHER" id="PTHR12001">
    <property type="entry name" value="GERANYLGERANYL PYROPHOSPHATE SYNTHASE"/>
    <property type="match status" value="1"/>
</dbReference>
<evidence type="ECO:0000256" key="1">
    <source>
        <dbReference type="ARBA" id="ARBA00001946"/>
    </source>
</evidence>
<dbReference type="SUPFAM" id="SSF48576">
    <property type="entry name" value="Terpenoid synthases"/>
    <property type="match status" value="1"/>
</dbReference>
<dbReference type="PATRIC" id="fig|1389489.3.peg.1670"/>
<keyword evidence="4" id="KW-0479">Metal-binding</keyword>
<protein>
    <recommendedName>
        <fullName evidence="10">Geranylgeranyl pyrophosphate synthase</fullName>
    </recommendedName>
</protein>
<dbReference type="AlphaFoldDB" id="U3PDY5"/>
<comment type="similarity">
    <text evidence="2 6">Belongs to the FPP/GGPP synthase family.</text>
</comment>
<evidence type="ECO:0000256" key="2">
    <source>
        <dbReference type="ARBA" id="ARBA00006706"/>
    </source>
</evidence>
<dbReference type="PROSITE" id="PS00444">
    <property type="entry name" value="POLYPRENYL_SYNTHASE_2"/>
    <property type="match status" value="1"/>
</dbReference>
<sequence>MTQLHSATTQAPPPPSDPQASGIDADLVAVDAALAAFFAERSAAAADFGHSYRRLWESARDAAEGGKRLRPRFLLSAFHGLGAPDDRREDAIRTAVAFELLHTAFLLHDDLIDGDTVRRGRPNVAGEFSADALFRGADAPLAAAWGESAALLAGDLLLHAASDQLARLDAPAGVRSRLLDALDRAVFVTAAGELADVGLATGMTARGIPDVLAMTEQKTAAYSVSGPLAAGALLAGASGALLDALTHYGRLVGVAFQLGDDLLGVFGRPAVTGKSIVSDLREGKETSLIAFARGTAVWPELGAALGRRDLDAVTAVRLASLLQECGARGFVERLLAENVEAAIAAVGSPAVPDALASELTAVARSCVGRVV</sequence>
<evidence type="ECO:0000256" key="5">
    <source>
        <dbReference type="ARBA" id="ARBA00022842"/>
    </source>
</evidence>
<dbReference type="eggNOG" id="COG0142">
    <property type="taxonomic scope" value="Bacteria"/>
</dbReference>
<feature type="compositionally biased region" description="Low complexity" evidence="7">
    <location>
        <begin position="1"/>
        <end position="10"/>
    </location>
</feature>
<evidence type="ECO:0000313" key="8">
    <source>
        <dbReference type="EMBL" id="AGW41778.1"/>
    </source>
</evidence>
<dbReference type="SFLD" id="SFLDS00005">
    <property type="entry name" value="Isoprenoid_Synthase_Type_I"/>
    <property type="match status" value="1"/>
</dbReference>
<comment type="cofactor">
    <cofactor evidence="1">
        <name>Mg(2+)</name>
        <dbReference type="ChEBI" id="CHEBI:18420"/>
    </cofactor>
</comment>
<evidence type="ECO:0008006" key="10">
    <source>
        <dbReference type="Google" id="ProtNLM"/>
    </source>
</evidence>
<dbReference type="GO" id="GO:0046872">
    <property type="term" value="F:metal ion binding"/>
    <property type="evidence" value="ECO:0007669"/>
    <property type="project" value="UniProtKB-KW"/>
</dbReference>
<gene>
    <name evidence="8" type="ORF">O159_17360</name>
</gene>
<dbReference type="KEGG" id="lxy:O159_17360"/>
<dbReference type="Pfam" id="PF00348">
    <property type="entry name" value="polyprenyl_synt"/>
    <property type="match status" value="1"/>
</dbReference>
<dbReference type="InterPro" id="IPR033749">
    <property type="entry name" value="Polyprenyl_synt_CS"/>
</dbReference>
<evidence type="ECO:0000256" key="3">
    <source>
        <dbReference type="ARBA" id="ARBA00022679"/>
    </source>
</evidence>